<proteinExistence type="inferred from homology"/>
<comment type="subcellular location">
    <subcellularLocation>
        <location evidence="1">Membrane</location>
        <topology evidence="1">Single-pass membrane protein</topology>
    </subcellularLocation>
</comment>
<organism evidence="8 9">
    <name type="scientific">Menidia menidia</name>
    <name type="common">Atlantic silverside</name>
    <dbReference type="NCBI Taxonomy" id="238744"/>
    <lineage>
        <taxon>Eukaryota</taxon>
        <taxon>Metazoa</taxon>
        <taxon>Chordata</taxon>
        <taxon>Craniata</taxon>
        <taxon>Vertebrata</taxon>
        <taxon>Euteleostomi</taxon>
        <taxon>Actinopterygii</taxon>
        <taxon>Neopterygii</taxon>
        <taxon>Teleostei</taxon>
        <taxon>Neoteleostei</taxon>
        <taxon>Acanthomorphata</taxon>
        <taxon>Ovalentaria</taxon>
        <taxon>Atherinomorphae</taxon>
        <taxon>Atheriniformes</taxon>
        <taxon>Atherinopsidae</taxon>
        <taxon>Menidiinae</taxon>
        <taxon>Menidia</taxon>
    </lineage>
</organism>
<name>A0A8S4BQM0_9TELE</name>
<dbReference type="Proteomes" id="UP000677803">
    <property type="component" value="Unassembled WGS sequence"/>
</dbReference>
<dbReference type="GO" id="GO:0016020">
    <property type="term" value="C:membrane"/>
    <property type="evidence" value="ECO:0007669"/>
    <property type="project" value="UniProtKB-SubCell"/>
</dbReference>
<feature type="signal peptide" evidence="7">
    <location>
        <begin position="1"/>
        <end position="20"/>
    </location>
</feature>
<accession>A0A8S4BQM0</accession>
<dbReference type="EMBL" id="CAJRST010033334">
    <property type="protein sequence ID" value="CAG5983223.1"/>
    <property type="molecule type" value="Genomic_DNA"/>
</dbReference>
<dbReference type="PANTHER" id="PTHR15296:SF2">
    <property type="entry name" value="SMALL INTEGRAL MEMBRANE PROTEIN 24"/>
    <property type="match status" value="1"/>
</dbReference>
<keyword evidence="4 6" id="KW-0472">Membrane</keyword>
<dbReference type="Pfam" id="PF15807">
    <property type="entry name" value="MAP17"/>
    <property type="match status" value="1"/>
</dbReference>
<feature type="transmembrane region" description="Helical" evidence="6">
    <location>
        <begin position="36"/>
        <end position="54"/>
    </location>
</feature>
<evidence type="ECO:0000256" key="3">
    <source>
        <dbReference type="ARBA" id="ARBA00022989"/>
    </source>
</evidence>
<keyword evidence="2 6" id="KW-0812">Transmembrane</keyword>
<keyword evidence="3 6" id="KW-1133">Transmembrane helix</keyword>
<evidence type="ECO:0000313" key="8">
    <source>
        <dbReference type="EMBL" id="CAG5983223.1"/>
    </source>
</evidence>
<dbReference type="InterPro" id="IPR031627">
    <property type="entry name" value="PDZK1IP1/SMIM24"/>
</dbReference>
<evidence type="ECO:0000256" key="1">
    <source>
        <dbReference type="ARBA" id="ARBA00004167"/>
    </source>
</evidence>
<evidence type="ECO:0000256" key="5">
    <source>
        <dbReference type="ARBA" id="ARBA00049650"/>
    </source>
</evidence>
<dbReference type="AlphaFoldDB" id="A0A8S4BQM0"/>
<reference evidence="8" key="1">
    <citation type="submission" date="2021-05" db="EMBL/GenBank/DDBJ databases">
        <authorList>
            <person name="Tigano A."/>
        </authorList>
    </citation>
    <scope>NUCLEOTIDE SEQUENCE</scope>
</reference>
<evidence type="ECO:0000256" key="2">
    <source>
        <dbReference type="ARBA" id="ARBA00022692"/>
    </source>
</evidence>
<sequence length="86" mass="9113">MAGISVLVLCLLLSATGCSAGKAARAGSVTLQPWLVGLSAVVGFLLIVFIIMIAKRLLKKKREDEDGWGYNKSAMVTDSESKITSL</sequence>
<gene>
    <name evidence="8" type="ORF">MMEN_LOCUS16619</name>
</gene>
<dbReference type="OrthoDB" id="8893098at2759"/>
<evidence type="ECO:0000256" key="6">
    <source>
        <dbReference type="SAM" id="Phobius"/>
    </source>
</evidence>
<comment type="caution">
    <text evidence="8">The sequence shown here is derived from an EMBL/GenBank/DDBJ whole genome shotgun (WGS) entry which is preliminary data.</text>
</comment>
<keyword evidence="7" id="KW-0732">Signal</keyword>
<keyword evidence="9" id="KW-1185">Reference proteome</keyword>
<evidence type="ECO:0000256" key="7">
    <source>
        <dbReference type="SAM" id="SignalP"/>
    </source>
</evidence>
<evidence type="ECO:0000256" key="4">
    <source>
        <dbReference type="ARBA" id="ARBA00023136"/>
    </source>
</evidence>
<protein>
    <submittedName>
        <fullName evidence="8">(Atlantic silverside) hypothetical protein</fullName>
    </submittedName>
</protein>
<dbReference type="PANTHER" id="PTHR15296">
    <property type="entry name" value="MEMBRANE-ASSOCIATED PROTEIN MAP17"/>
    <property type="match status" value="1"/>
</dbReference>
<feature type="chain" id="PRO_5035753331" evidence="7">
    <location>
        <begin position="21"/>
        <end position="86"/>
    </location>
</feature>
<comment type="similarity">
    <text evidence="5">Belongs to the PDZK1-interacting protein 1/SMIM24 family.</text>
</comment>
<evidence type="ECO:0000313" key="9">
    <source>
        <dbReference type="Proteomes" id="UP000677803"/>
    </source>
</evidence>